<proteinExistence type="predicted"/>
<reference evidence="1 2" key="1">
    <citation type="submission" date="2019-06" db="EMBL/GenBank/DDBJ databases">
        <title>Sequencing the genomes of 1000 actinobacteria strains.</title>
        <authorList>
            <person name="Klenk H.-P."/>
        </authorList>
    </citation>
    <scope>NUCLEOTIDE SEQUENCE [LARGE SCALE GENOMIC DNA]</scope>
    <source>
        <strain evidence="1 2">DSM 102200</strain>
    </source>
</reference>
<organism evidence="1 2">
    <name type="scientific">Actinoallomurus bryophytorum</name>
    <dbReference type="NCBI Taxonomy" id="1490222"/>
    <lineage>
        <taxon>Bacteria</taxon>
        <taxon>Bacillati</taxon>
        <taxon>Actinomycetota</taxon>
        <taxon>Actinomycetes</taxon>
        <taxon>Streptosporangiales</taxon>
        <taxon>Thermomonosporaceae</taxon>
        <taxon>Actinoallomurus</taxon>
    </lineage>
</organism>
<dbReference type="Pfam" id="PF22014">
    <property type="entry name" value="DUF6932"/>
    <property type="match status" value="1"/>
</dbReference>
<keyword evidence="2" id="KW-1185">Reference proteome</keyword>
<accession>A0A543CIU9</accession>
<dbReference type="InterPro" id="IPR053860">
    <property type="entry name" value="DUF6932"/>
</dbReference>
<evidence type="ECO:0000313" key="1">
    <source>
        <dbReference type="EMBL" id="TQL96960.1"/>
    </source>
</evidence>
<dbReference type="Proteomes" id="UP000316096">
    <property type="component" value="Unassembled WGS sequence"/>
</dbReference>
<name>A0A543CIU9_9ACTN</name>
<sequence>MLASGVTPAFGTDGHLPCGRYRVDMEAAYDLLVGADRFKSSATRPHLWRNLTIYLLVFDDLEREYAGILGGCSIIHNLWIGGSFVSTKNEPDDIDLTVFTDAEAIDALKNKPGSGWIKDAFNRDKIQVRYGLDPHQVNYVAVPRVFRPTDMTLRERDYFRDRGRFDDWWQRTHPPGTVDKQAPTVESCVPARGYLEVTL</sequence>
<dbReference type="AlphaFoldDB" id="A0A543CIU9"/>
<dbReference type="EMBL" id="VFOZ01000001">
    <property type="protein sequence ID" value="TQL96960.1"/>
    <property type="molecule type" value="Genomic_DNA"/>
</dbReference>
<comment type="caution">
    <text evidence="1">The sequence shown here is derived from an EMBL/GenBank/DDBJ whole genome shotgun (WGS) entry which is preliminary data.</text>
</comment>
<protein>
    <submittedName>
        <fullName evidence="1">Uncharacterized protein</fullName>
    </submittedName>
</protein>
<evidence type="ECO:0000313" key="2">
    <source>
        <dbReference type="Proteomes" id="UP000316096"/>
    </source>
</evidence>
<gene>
    <name evidence="1" type="ORF">FB559_2515</name>
</gene>